<feature type="transmembrane region" description="Helical" evidence="7">
    <location>
        <begin position="127"/>
        <end position="153"/>
    </location>
</feature>
<dbReference type="CDD" id="cd06261">
    <property type="entry name" value="TM_PBP2"/>
    <property type="match status" value="1"/>
</dbReference>
<dbReference type="GO" id="GO:0055085">
    <property type="term" value="P:transmembrane transport"/>
    <property type="evidence" value="ECO:0007669"/>
    <property type="project" value="InterPro"/>
</dbReference>
<evidence type="ECO:0000256" key="6">
    <source>
        <dbReference type="ARBA" id="ARBA00023136"/>
    </source>
</evidence>
<feature type="transmembrane region" description="Helical" evidence="7">
    <location>
        <begin position="205"/>
        <end position="226"/>
    </location>
</feature>
<keyword evidence="4 7" id="KW-0812">Transmembrane</keyword>
<evidence type="ECO:0000256" key="2">
    <source>
        <dbReference type="ARBA" id="ARBA00022448"/>
    </source>
</evidence>
<feature type="transmembrane region" description="Helical" evidence="7">
    <location>
        <begin position="262"/>
        <end position="280"/>
    </location>
</feature>
<keyword evidence="2 7" id="KW-0813">Transport</keyword>
<dbReference type="AlphaFoldDB" id="A0A918K4R2"/>
<dbReference type="InterPro" id="IPR000515">
    <property type="entry name" value="MetI-like"/>
</dbReference>
<proteinExistence type="inferred from homology"/>
<evidence type="ECO:0000256" key="5">
    <source>
        <dbReference type="ARBA" id="ARBA00022989"/>
    </source>
</evidence>
<dbReference type="RefSeq" id="WP_189607967.1">
    <property type="nucleotide sequence ID" value="NZ_BMXR01000003.1"/>
</dbReference>
<keyword evidence="6 7" id="KW-0472">Membrane</keyword>
<reference evidence="9" key="1">
    <citation type="journal article" date="2014" name="Int. J. Syst. Evol. Microbiol.">
        <title>Complete genome sequence of Corynebacterium casei LMG S-19264T (=DSM 44701T), isolated from a smear-ripened cheese.</title>
        <authorList>
            <consortium name="US DOE Joint Genome Institute (JGI-PGF)"/>
            <person name="Walter F."/>
            <person name="Albersmeier A."/>
            <person name="Kalinowski J."/>
            <person name="Ruckert C."/>
        </authorList>
    </citation>
    <scope>NUCLEOTIDE SEQUENCE</scope>
    <source>
        <strain evidence="9">KCTC 22169</strain>
    </source>
</reference>
<evidence type="ECO:0000256" key="1">
    <source>
        <dbReference type="ARBA" id="ARBA00004651"/>
    </source>
</evidence>
<gene>
    <name evidence="9" type="ORF">GCM10007392_15500</name>
</gene>
<keyword evidence="3" id="KW-1003">Cell membrane</keyword>
<sequence length="295" mass="33142">MSRSNRTLSQRLDKWRQQQTPISLFWFLFKYATLLVGAAAVLVPPYAVVVSSFKTLEEYQASGAMTAPDNWLHFDNYVTVFQQGNLGLAFLNTGLILAATLVIVAIMGTMVAYVVSRFEFRGRSLILFAYIIAMVVPYVTTQVATFEIIRGLGLINNKLSVILLYSGVDVVTIYIYLQFVRNIPIELDEAAIMEGAGYFTIYRKLIFPLLWPATATVIILNSIMVYNDFYLPFLYLTDESQRTVSTVLYGFTNLFGTNYAEISAGIVMIIIPSLILFFVMQRQIFSGITHGSVKG</sequence>
<evidence type="ECO:0000256" key="4">
    <source>
        <dbReference type="ARBA" id="ARBA00022692"/>
    </source>
</evidence>
<evidence type="ECO:0000259" key="8">
    <source>
        <dbReference type="PROSITE" id="PS50928"/>
    </source>
</evidence>
<organism evidence="9 10">
    <name type="scientific">Saccharospirillum salsuginis</name>
    <dbReference type="NCBI Taxonomy" id="418750"/>
    <lineage>
        <taxon>Bacteria</taxon>
        <taxon>Pseudomonadati</taxon>
        <taxon>Pseudomonadota</taxon>
        <taxon>Gammaproteobacteria</taxon>
        <taxon>Oceanospirillales</taxon>
        <taxon>Saccharospirillaceae</taxon>
        <taxon>Saccharospirillum</taxon>
    </lineage>
</organism>
<name>A0A918K4R2_9GAMM</name>
<feature type="transmembrane region" description="Helical" evidence="7">
    <location>
        <begin position="21"/>
        <end position="43"/>
    </location>
</feature>
<comment type="subcellular location">
    <subcellularLocation>
        <location evidence="1 7">Cell membrane</location>
        <topology evidence="1 7">Multi-pass membrane protein</topology>
    </subcellularLocation>
</comment>
<dbReference type="Pfam" id="PF00528">
    <property type="entry name" value="BPD_transp_1"/>
    <property type="match status" value="1"/>
</dbReference>
<reference evidence="9" key="2">
    <citation type="submission" date="2020-09" db="EMBL/GenBank/DDBJ databases">
        <authorList>
            <person name="Sun Q."/>
            <person name="Kim S."/>
        </authorList>
    </citation>
    <scope>NUCLEOTIDE SEQUENCE</scope>
    <source>
        <strain evidence="9">KCTC 22169</strain>
    </source>
</reference>
<dbReference type="EMBL" id="BMXR01000003">
    <property type="protein sequence ID" value="GGX49126.1"/>
    <property type="molecule type" value="Genomic_DNA"/>
</dbReference>
<dbReference type="PANTHER" id="PTHR43744">
    <property type="entry name" value="ABC TRANSPORTER PERMEASE PROTEIN MG189-RELATED-RELATED"/>
    <property type="match status" value="1"/>
</dbReference>
<evidence type="ECO:0000313" key="10">
    <source>
        <dbReference type="Proteomes" id="UP000626148"/>
    </source>
</evidence>
<accession>A0A918K4R2</accession>
<dbReference type="SUPFAM" id="SSF161098">
    <property type="entry name" value="MetI-like"/>
    <property type="match status" value="1"/>
</dbReference>
<feature type="transmembrane region" description="Helical" evidence="7">
    <location>
        <begin position="159"/>
        <end position="177"/>
    </location>
</feature>
<evidence type="ECO:0000256" key="7">
    <source>
        <dbReference type="RuleBase" id="RU363032"/>
    </source>
</evidence>
<dbReference type="Proteomes" id="UP000626148">
    <property type="component" value="Unassembled WGS sequence"/>
</dbReference>
<dbReference type="PROSITE" id="PS50928">
    <property type="entry name" value="ABC_TM1"/>
    <property type="match status" value="1"/>
</dbReference>
<dbReference type="PANTHER" id="PTHR43744:SF3">
    <property type="entry name" value="LACTOSE TRANSPORT SYSTEM PERMEASE PROTEIN LACG"/>
    <property type="match status" value="1"/>
</dbReference>
<feature type="transmembrane region" description="Helical" evidence="7">
    <location>
        <begin position="95"/>
        <end position="115"/>
    </location>
</feature>
<evidence type="ECO:0000313" key="9">
    <source>
        <dbReference type="EMBL" id="GGX49126.1"/>
    </source>
</evidence>
<comment type="similarity">
    <text evidence="7">Belongs to the binding-protein-dependent transport system permease family.</text>
</comment>
<keyword evidence="5 7" id="KW-1133">Transmembrane helix</keyword>
<dbReference type="GO" id="GO:0005886">
    <property type="term" value="C:plasma membrane"/>
    <property type="evidence" value="ECO:0007669"/>
    <property type="project" value="UniProtKB-SubCell"/>
</dbReference>
<keyword evidence="10" id="KW-1185">Reference proteome</keyword>
<evidence type="ECO:0000256" key="3">
    <source>
        <dbReference type="ARBA" id="ARBA00022475"/>
    </source>
</evidence>
<dbReference type="Gene3D" id="1.10.3720.10">
    <property type="entry name" value="MetI-like"/>
    <property type="match status" value="1"/>
</dbReference>
<protein>
    <submittedName>
        <fullName evidence="9">Sugar ABC transporter permease</fullName>
    </submittedName>
</protein>
<dbReference type="InterPro" id="IPR035906">
    <property type="entry name" value="MetI-like_sf"/>
</dbReference>
<feature type="domain" description="ABC transmembrane type-1" evidence="8">
    <location>
        <begin position="90"/>
        <end position="280"/>
    </location>
</feature>
<comment type="caution">
    <text evidence="9">The sequence shown here is derived from an EMBL/GenBank/DDBJ whole genome shotgun (WGS) entry which is preliminary data.</text>
</comment>